<dbReference type="InterPro" id="IPR012341">
    <property type="entry name" value="6hp_glycosidase-like_sf"/>
</dbReference>
<dbReference type="InterPro" id="IPR008928">
    <property type="entry name" value="6-hairpin_glycosidase_sf"/>
</dbReference>
<dbReference type="EMBL" id="JWZX01002575">
    <property type="protein sequence ID" value="KOO28382.1"/>
    <property type="molecule type" value="Genomic_DNA"/>
</dbReference>
<evidence type="ECO:0000313" key="3">
    <source>
        <dbReference type="Proteomes" id="UP000037460"/>
    </source>
</evidence>
<evidence type="ECO:0000259" key="1">
    <source>
        <dbReference type="Pfam" id="PF22422"/>
    </source>
</evidence>
<organism evidence="2 3">
    <name type="scientific">Chrysochromulina tobinii</name>
    <dbReference type="NCBI Taxonomy" id="1460289"/>
    <lineage>
        <taxon>Eukaryota</taxon>
        <taxon>Haptista</taxon>
        <taxon>Haptophyta</taxon>
        <taxon>Prymnesiophyceae</taxon>
        <taxon>Prymnesiales</taxon>
        <taxon>Chrysochromulinaceae</taxon>
        <taxon>Chrysochromulina</taxon>
    </lineage>
</organism>
<proteinExistence type="predicted"/>
<dbReference type="Proteomes" id="UP000037460">
    <property type="component" value="Unassembled WGS sequence"/>
</dbReference>
<accession>A0A0M0JQ14</accession>
<name>A0A0M0JQ14_9EUKA</name>
<dbReference type="Gene3D" id="1.50.10.10">
    <property type="match status" value="1"/>
</dbReference>
<evidence type="ECO:0000313" key="2">
    <source>
        <dbReference type="EMBL" id="KOO28382.1"/>
    </source>
</evidence>
<dbReference type="AlphaFoldDB" id="A0A0M0JQ14"/>
<gene>
    <name evidence="2" type="ORF">Ctob_008127</name>
</gene>
<dbReference type="GO" id="GO:0005975">
    <property type="term" value="P:carbohydrate metabolic process"/>
    <property type="evidence" value="ECO:0007669"/>
    <property type="project" value="InterPro"/>
</dbReference>
<keyword evidence="3" id="KW-1185">Reference proteome</keyword>
<dbReference type="InterPro" id="IPR054491">
    <property type="entry name" value="MGH1-like_GH"/>
</dbReference>
<sequence>MIDDGRVRLGAHGYRHEYTQLFFTSAGVNVSIETMQKSRWGPLLVHARLVGVQARAPNVAFVVSVGATGSDGGGHQLPGRVIESRDGQGRESITVNTDGLWKRNGKSPKEKIGGLTVRGAAGSKSIKIASLGKMPHLAFALGPGSKGQANEGVGLLASRAARGSRTVREISSSMSEARADVERHLEAFGTHAEVKQLTQAALMWNQLSRSMLPGPQTQCARGWGRPWVAFMWDDVFASMQLALDQRALAYSQLTTLLKGKLSEGFVPNMWMPNWISFDRSGPPLGALALRLLHTRYNDDWLVELLFEDVAAWLDWFWRKRRLQPLGLIALGSDPGAMGSKYNKPSLKMAKLESGMDNSPMYDEASFDNTSTLLMRLYDVGMSSLVVAELQGIEELDLDRLDS</sequence>
<reference evidence="3" key="1">
    <citation type="journal article" date="2015" name="PLoS Genet.">
        <title>Genome Sequence and Transcriptome Analyses of Chrysochromulina tobin: Metabolic Tools for Enhanced Algal Fitness in the Prominent Order Prymnesiales (Haptophyceae).</title>
        <authorList>
            <person name="Hovde B.T."/>
            <person name="Deodato C.R."/>
            <person name="Hunsperger H.M."/>
            <person name="Ryken S.A."/>
            <person name="Yost W."/>
            <person name="Jha R.K."/>
            <person name="Patterson J."/>
            <person name="Monnat R.J. Jr."/>
            <person name="Barlow S.B."/>
            <person name="Starkenburg S.R."/>
            <person name="Cattolico R.A."/>
        </authorList>
    </citation>
    <scope>NUCLEOTIDE SEQUENCE</scope>
    <source>
        <strain evidence="3">CCMP291</strain>
    </source>
</reference>
<protein>
    <recommendedName>
        <fullName evidence="1">Mannosylglycerate hydrolase MGH1-like glycoside hydrolase domain-containing protein</fullName>
    </recommendedName>
</protein>
<dbReference type="SUPFAM" id="SSF48208">
    <property type="entry name" value="Six-hairpin glycosidases"/>
    <property type="match status" value="1"/>
</dbReference>
<dbReference type="Pfam" id="PF22422">
    <property type="entry name" value="MGH1-like_GH"/>
    <property type="match status" value="1"/>
</dbReference>
<feature type="domain" description="Mannosylglycerate hydrolase MGH1-like glycoside hydrolase" evidence="1">
    <location>
        <begin position="229"/>
        <end position="364"/>
    </location>
</feature>
<comment type="caution">
    <text evidence="2">The sequence shown here is derived from an EMBL/GenBank/DDBJ whole genome shotgun (WGS) entry which is preliminary data.</text>
</comment>